<evidence type="ECO:0000256" key="2">
    <source>
        <dbReference type="SAM" id="SignalP"/>
    </source>
</evidence>
<dbReference type="AlphaFoldDB" id="A0A8J6I1F5"/>
<keyword evidence="1" id="KW-0812">Transmembrane</keyword>
<protein>
    <submittedName>
        <fullName evidence="3">Stage II sporulation protein P</fullName>
    </submittedName>
</protein>
<dbReference type="Pfam" id="PF07454">
    <property type="entry name" value="SpoIIP"/>
    <property type="match status" value="1"/>
</dbReference>
<feature type="chain" id="PRO_5039598054" evidence="2">
    <location>
        <begin position="21"/>
        <end position="367"/>
    </location>
</feature>
<dbReference type="NCBIfam" id="TIGR02867">
    <property type="entry name" value="spore_II_P"/>
    <property type="match status" value="1"/>
</dbReference>
<sequence>MNKKAVVLGCVLLLVLLTLAGPVWGHTERTDGYYTLVDAEGRRIARTAHEVKKGDQYLTADNKLYRVEKVEENTAHLRFVREVNLEAAIAPSLVTRLASAVARLFPGKEEYVQGGNRPVAIYHTHSAESYVPTDGRASIRENGGIFRVGEALAQALRERGVNVIHEKTPHDPHDAMAYDRSRRTATELLKKNPIALLDIHRDAVPADEYADEINNTAVTKAQLVVGRQNPNMKANEAFAYQIKSVVDKKYPGFIKGIFYADGKYNQDLAPRLLLVEMGSHTNSREEAERGAAIFAAAAKEVLANPGASNRAVGAGATRALLWIVGLLAVGVAIYFAINGGFDKIRTGLGSGGGGNDVDTDQQSPKEE</sequence>
<accession>A0A8J6I1F5</accession>
<organism evidence="3 4">
    <name type="scientific">Capillibacterium thermochitinicola</name>
    <dbReference type="NCBI Taxonomy" id="2699427"/>
    <lineage>
        <taxon>Bacteria</taxon>
        <taxon>Bacillati</taxon>
        <taxon>Bacillota</taxon>
        <taxon>Capillibacterium</taxon>
    </lineage>
</organism>
<name>A0A8J6I1F5_9FIRM</name>
<gene>
    <name evidence="3" type="ORF">G5B42_08165</name>
</gene>
<dbReference type="Proteomes" id="UP000657177">
    <property type="component" value="Unassembled WGS sequence"/>
</dbReference>
<dbReference type="InterPro" id="IPR010897">
    <property type="entry name" value="Spore_II_P"/>
</dbReference>
<reference evidence="3" key="1">
    <citation type="submission" date="2020-06" db="EMBL/GenBank/DDBJ databases">
        <title>Novel chitinolytic bacterium.</title>
        <authorList>
            <person name="Ungkulpasvich U."/>
            <person name="Kosugi A."/>
            <person name="Uke A."/>
        </authorList>
    </citation>
    <scope>NUCLEOTIDE SEQUENCE</scope>
    <source>
        <strain evidence="3">UUS1-1</strain>
    </source>
</reference>
<dbReference type="EMBL" id="JAAKDE010000015">
    <property type="protein sequence ID" value="MBA2133513.1"/>
    <property type="molecule type" value="Genomic_DNA"/>
</dbReference>
<keyword evidence="1" id="KW-1133">Transmembrane helix</keyword>
<comment type="caution">
    <text evidence="3">The sequence shown here is derived from an EMBL/GenBank/DDBJ whole genome shotgun (WGS) entry which is preliminary data.</text>
</comment>
<keyword evidence="2" id="KW-0732">Signal</keyword>
<evidence type="ECO:0000313" key="4">
    <source>
        <dbReference type="Proteomes" id="UP000657177"/>
    </source>
</evidence>
<keyword evidence="4" id="KW-1185">Reference proteome</keyword>
<feature type="signal peptide" evidence="2">
    <location>
        <begin position="1"/>
        <end position="20"/>
    </location>
</feature>
<keyword evidence="1" id="KW-0472">Membrane</keyword>
<evidence type="ECO:0000256" key="1">
    <source>
        <dbReference type="SAM" id="Phobius"/>
    </source>
</evidence>
<proteinExistence type="predicted"/>
<feature type="transmembrane region" description="Helical" evidence="1">
    <location>
        <begin position="319"/>
        <end position="337"/>
    </location>
</feature>
<evidence type="ECO:0000313" key="3">
    <source>
        <dbReference type="EMBL" id="MBA2133513.1"/>
    </source>
</evidence>
<dbReference type="RefSeq" id="WP_181339973.1">
    <property type="nucleotide sequence ID" value="NZ_JAAKDE010000015.1"/>
</dbReference>